<evidence type="ECO:0000313" key="2">
    <source>
        <dbReference type="Proteomes" id="UP000317650"/>
    </source>
</evidence>
<accession>A0A4S8K700</accession>
<keyword evidence="2" id="KW-1185">Reference proteome</keyword>
<name>A0A4S8K700_MUSBA</name>
<protein>
    <submittedName>
        <fullName evidence="1">Uncharacterized protein</fullName>
    </submittedName>
</protein>
<gene>
    <name evidence="1" type="ORF">C4D60_Mb08t27890</name>
</gene>
<evidence type="ECO:0000313" key="1">
    <source>
        <dbReference type="EMBL" id="THU70716.1"/>
    </source>
</evidence>
<dbReference type="EMBL" id="PYDT01000002">
    <property type="protein sequence ID" value="THU70716.1"/>
    <property type="molecule type" value="Genomic_DNA"/>
</dbReference>
<comment type="caution">
    <text evidence="1">The sequence shown here is derived from an EMBL/GenBank/DDBJ whole genome shotgun (WGS) entry which is preliminary data.</text>
</comment>
<dbReference type="Proteomes" id="UP000317650">
    <property type="component" value="Chromosome 8"/>
</dbReference>
<dbReference type="AlphaFoldDB" id="A0A4S8K700"/>
<proteinExistence type="predicted"/>
<reference evidence="1 2" key="1">
    <citation type="journal article" date="2019" name="Nat. Plants">
        <title>Genome sequencing of Musa balbisiana reveals subgenome evolution and function divergence in polyploid bananas.</title>
        <authorList>
            <person name="Yao X."/>
        </authorList>
    </citation>
    <scope>NUCLEOTIDE SEQUENCE [LARGE SCALE GENOMIC DNA]</scope>
    <source>
        <strain evidence="2">cv. DH-PKW</strain>
        <tissue evidence="1">Leaves</tissue>
    </source>
</reference>
<sequence length="126" mass="13612">MEMLSNPPTHPGAPSQGTVGCGIRTTLLASLIGRDPSSTLVMVIQSYNHVCLGMKQRRGGRQAFMAEEDCSFLSRSKHEMSLIEFSGCQLRMNKIAIRVLNTIIRKLIGTEETGGGGGGFKLVESN</sequence>
<organism evidence="1 2">
    <name type="scientific">Musa balbisiana</name>
    <name type="common">Banana</name>
    <dbReference type="NCBI Taxonomy" id="52838"/>
    <lineage>
        <taxon>Eukaryota</taxon>
        <taxon>Viridiplantae</taxon>
        <taxon>Streptophyta</taxon>
        <taxon>Embryophyta</taxon>
        <taxon>Tracheophyta</taxon>
        <taxon>Spermatophyta</taxon>
        <taxon>Magnoliopsida</taxon>
        <taxon>Liliopsida</taxon>
        <taxon>Zingiberales</taxon>
        <taxon>Musaceae</taxon>
        <taxon>Musa</taxon>
    </lineage>
</organism>